<gene>
    <name evidence="2" type="ORF">PUN28_019268</name>
</gene>
<keyword evidence="1" id="KW-0812">Transmembrane</keyword>
<evidence type="ECO:0000313" key="2">
    <source>
        <dbReference type="EMBL" id="KAL0100766.1"/>
    </source>
</evidence>
<keyword evidence="1" id="KW-0472">Membrane</keyword>
<comment type="caution">
    <text evidence="2">The sequence shown here is derived from an EMBL/GenBank/DDBJ whole genome shotgun (WGS) entry which is preliminary data.</text>
</comment>
<reference evidence="2 3" key="1">
    <citation type="submission" date="2023-03" db="EMBL/GenBank/DDBJ databases">
        <title>High recombination rates correlate with genetic variation in Cardiocondyla obscurior ants.</title>
        <authorList>
            <person name="Errbii M."/>
        </authorList>
    </citation>
    <scope>NUCLEOTIDE SEQUENCE [LARGE SCALE GENOMIC DNA]</scope>
    <source>
        <strain evidence="2">Alpha-2009</strain>
        <tissue evidence="2">Whole body</tissue>
    </source>
</reference>
<evidence type="ECO:0000256" key="1">
    <source>
        <dbReference type="SAM" id="Phobius"/>
    </source>
</evidence>
<feature type="transmembrane region" description="Helical" evidence="1">
    <location>
        <begin position="20"/>
        <end position="40"/>
    </location>
</feature>
<dbReference type="AlphaFoldDB" id="A0AAW2EEL5"/>
<keyword evidence="3" id="KW-1185">Reference proteome</keyword>
<evidence type="ECO:0000313" key="3">
    <source>
        <dbReference type="Proteomes" id="UP001430953"/>
    </source>
</evidence>
<dbReference type="Proteomes" id="UP001430953">
    <property type="component" value="Unassembled WGS sequence"/>
</dbReference>
<name>A0AAW2EEL5_9HYME</name>
<keyword evidence="1" id="KW-1133">Transmembrane helix</keyword>
<dbReference type="EMBL" id="JADYXP020000025">
    <property type="protein sequence ID" value="KAL0100766.1"/>
    <property type="molecule type" value="Genomic_DNA"/>
</dbReference>
<sequence length="89" mass="10211">METERLLSVPTWTESTRIAVFLFLSLLSLSFSPCLIFFLAPSLSYHFVPSELPRPSFFSRLRSPCPLPDRFPTGIISTMTERNLLSWIT</sequence>
<accession>A0AAW2EEL5</accession>
<proteinExistence type="predicted"/>
<organism evidence="2 3">
    <name type="scientific">Cardiocondyla obscurior</name>
    <dbReference type="NCBI Taxonomy" id="286306"/>
    <lineage>
        <taxon>Eukaryota</taxon>
        <taxon>Metazoa</taxon>
        <taxon>Ecdysozoa</taxon>
        <taxon>Arthropoda</taxon>
        <taxon>Hexapoda</taxon>
        <taxon>Insecta</taxon>
        <taxon>Pterygota</taxon>
        <taxon>Neoptera</taxon>
        <taxon>Endopterygota</taxon>
        <taxon>Hymenoptera</taxon>
        <taxon>Apocrita</taxon>
        <taxon>Aculeata</taxon>
        <taxon>Formicoidea</taxon>
        <taxon>Formicidae</taxon>
        <taxon>Myrmicinae</taxon>
        <taxon>Cardiocondyla</taxon>
    </lineage>
</organism>
<protein>
    <submittedName>
        <fullName evidence="2">Uncharacterized protein</fullName>
    </submittedName>
</protein>